<dbReference type="AlphaFoldDB" id="A0AAD9MW63"/>
<dbReference type="Proteomes" id="UP001208570">
    <property type="component" value="Unassembled WGS sequence"/>
</dbReference>
<reference evidence="1" key="1">
    <citation type="journal article" date="2023" name="Mol. Biol. Evol.">
        <title>Third-Generation Sequencing Reveals the Adaptive Role of the Epigenome in Three Deep-Sea Polychaetes.</title>
        <authorList>
            <person name="Perez M."/>
            <person name="Aroh O."/>
            <person name="Sun Y."/>
            <person name="Lan Y."/>
            <person name="Juniper S.K."/>
            <person name="Young C.R."/>
            <person name="Angers B."/>
            <person name="Qian P.Y."/>
        </authorList>
    </citation>
    <scope>NUCLEOTIDE SEQUENCE</scope>
    <source>
        <strain evidence="1">P08H-3</strain>
    </source>
</reference>
<name>A0AAD9MW63_9ANNE</name>
<organism evidence="1 2">
    <name type="scientific">Paralvinella palmiformis</name>
    <dbReference type="NCBI Taxonomy" id="53620"/>
    <lineage>
        <taxon>Eukaryota</taxon>
        <taxon>Metazoa</taxon>
        <taxon>Spiralia</taxon>
        <taxon>Lophotrochozoa</taxon>
        <taxon>Annelida</taxon>
        <taxon>Polychaeta</taxon>
        <taxon>Sedentaria</taxon>
        <taxon>Canalipalpata</taxon>
        <taxon>Terebellida</taxon>
        <taxon>Terebelliformia</taxon>
        <taxon>Alvinellidae</taxon>
        <taxon>Paralvinella</taxon>
    </lineage>
</organism>
<protein>
    <submittedName>
        <fullName evidence="1">Uncharacterized protein</fullName>
    </submittedName>
</protein>
<evidence type="ECO:0000313" key="1">
    <source>
        <dbReference type="EMBL" id="KAK2146096.1"/>
    </source>
</evidence>
<proteinExistence type="predicted"/>
<dbReference type="EMBL" id="JAODUP010000632">
    <property type="protein sequence ID" value="KAK2146096.1"/>
    <property type="molecule type" value="Genomic_DNA"/>
</dbReference>
<sequence length="97" mass="11198">MQNCCLSFKIPEKNYKGMDLGTQCIASCEVNAIYGCENVLRENSAHRWASSIIDNYQWIQLNFTYAHQVQVEMEAVSSSKDQFENVFDAQRIDYKTS</sequence>
<evidence type="ECO:0000313" key="2">
    <source>
        <dbReference type="Proteomes" id="UP001208570"/>
    </source>
</evidence>
<accession>A0AAD9MW63</accession>
<comment type="caution">
    <text evidence="1">The sequence shown here is derived from an EMBL/GenBank/DDBJ whole genome shotgun (WGS) entry which is preliminary data.</text>
</comment>
<gene>
    <name evidence="1" type="ORF">LSH36_632g00001</name>
</gene>
<keyword evidence="2" id="KW-1185">Reference proteome</keyword>